<sequence length="88" mass="10465">MADLRGAIRHYRVIRFTYEGRKYEAEPHELGRNPVTGTYEVRTWVRKGPDDDLPGWKTFHYWKMRALDVMPDRFLPRVAKPQTLEFAG</sequence>
<dbReference type="KEGG" id="luo:HHL09_05310"/>
<accession>A0A858REQ8</accession>
<protein>
    <recommendedName>
        <fullName evidence="3">DUF1653 domain-containing protein</fullName>
    </recommendedName>
</protein>
<evidence type="ECO:0008006" key="3">
    <source>
        <dbReference type="Google" id="ProtNLM"/>
    </source>
</evidence>
<evidence type="ECO:0000313" key="2">
    <source>
        <dbReference type="Proteomes" id="UP000501812"/>
    </source>
</evidence>
<dbReference type="AlphaFoldDB" id="A0A858REQ8"/>
<reference evidence="1 2" key="1">
    <citation type="submission" date="2020-04" db="EMBL/GenBank/DDBJ databases">
        <title>Luteolibacter sp. G-1-1-1 isolated from soil.</title>
        <authorList>
            <person name="Dahal R.H."/>
        </authorList>
    </citation>
    <scope>NUCLEOTIDE SEQUENCE [LARGE SCALE GENOMIC DNA]</scope>
    <source>
        <strain evidence="1 2">G-1-1-1</strain>
    </source>
</reference>
<keyword evidence="2" id="KW-1185">Reference proteome</keyword>
<dbReference type="EMBL" id="CP051774">
    <property type="protein sequence ID" value="QJE95215.1"/>
    <property type="molecule type" value="Genomic_DNA"/>
</dbReference>
<dbReference type="RefSeq" id="WP_169453436.1">
    <property type="nucleotide sequence ID" value="NZ_CP051774.1"/>
</dbReference>
<evidence type="ECO:0000313" key="1">
    <source>
        <dbReference type="EMBL" id="QJE95215.1"/>
    </source>
</evidence>
<proteinExistence type="predicted"/>
<gene>
    <name evidence="1" type="ORF">HHL09_05310</name>
</gene>
<name>A0A858REQ8_9BACT</name>
<dbReference type="Proteomes" id="UP000501812">
    <property type="component" value="Chromosome"/>
</dbReference>
<organism evidence="1 2">
    <name type="scientific">Luteolibacter luteus</name>
    <dbReference type="NCBI Taxonomy" id="2728835"/>
    <lineage>
        <taxon>Bacteria</taxon>
        <taxon>Pseudomonadati</taxon>
        <taxon>Verrucomicrobiota</taxon>
        <taxon>Verrucomicrobiia</taxon>
        <taxon>Verrucomicrobiales</taxon>
        <taxon>Verrucomicrobiaceae</taxon>
        <taxon>Luteolibacter</taxon>
    </lineage>
</organism>